<proteinExistence type="predicted"/>
<reference evidence="8 9" key="1">
    <citation type="submission" date="2023-05" db="EMBL/GenBank/DDBJ databases">
        <title>Chelatococcus sp. nov., a moderately thermophilic bacterium isolated from hot spring microbial mat.</title>
        <authorList>
            <person name="Hu C.-J."/>
            <person name="Li W.-J."/>
        </authorList>
    </citation>
    <scope>NUCLEOTIDE SEQUENCE [LARGE SCALE GENOMIC DNA]</scope>
    <source>
        <strain evidence="8 9">SYSU G07232</strain>
    </source>
</reference>
<dbReference type="CDD" id="cd17537">
    <property type="entry name" value="REC_FixJ"/>
    <property type="match status" value="1"/>
</dbReference>
<protein>
    <submittedName>
        <fullName evidence="8">Response regulator</fullName>
    </submittedName>
</protein>
<evidence type="ECO:0000313" key="9">
    <source>
        <dbReference type="Proteomes" id="UP001321492"/>
    </source>
</evidence>
<evidence type="ECO:0000256" key="4">
    <source>
        <dbReference type="PROSITE-ProRule" id="PRU00169"/>
    </source>
</evidence>
<dbReference type="Gene3D" id="1.10.10.10">
    <property type="entry name" value="Winged helix-like DNA-binding domain superfamily/Winged helix DNA-binding domain"/>
    <property type="match status" value="1"/>
</dbReference>
<gene>
    <name evidence="8" type="ORF">QNA08_13550</name>
</gene>
<dbReference type="Pfam" id="PF00196">
    <property type="entry name" value="GerE"/>
    <property type="match status" value="1"/>
</dbReference>
<feature type="domain" description="Response regulatory" evidence="7">
    <location>
        <begin position="6"/>
        <end position="120"/>
    </location>
</feature>
<dbReference type="SMART" id="SM00448">
    <property type="entry name" value="REC"/>
    <property type="match status" value="1"/>
</dbReference>
<dbReference type="PRINTS" id="PR00038">
    <property type="entry name" value="HTHLUXR"/>
</dbReference>
<dbReference type="SUPFAM" id="SSF52172">
    <property type="entry name" value="CheY-like"/>
    <property type="match status" value="1"/>
</dbReference>
<dbReference type="Pfam" id="PF00072">
    <property type="entry name" value="Response_reg"/>
    <property type="match status" value="1"/>
</dbReference>
<evidence type="ECO:0000256" key="5">
    <source>
        <dbReference type="SAM" id="Coils"/>
    </source>
</evidence>
<dbReference type="PROSITE" id="PS50043">
    <property type="entry name" value="HTH_LUXR_2"/>
    <property type="match status" value="1"/>
</dbReference>
<feature type="domain" description="HTH luxR-type" evidence="6">
    <location>
        <begin position="132"/>
        <end position="197"/>
    </location>
</feature>
<keyword evidence="4" id="KW-0597">Phosphoprotein</keyword>
<dbReference type="InterPro" id="IPR001789">
    <property type="entry name" value="Sig_transdc_resp-reg_receiver"/>
</dbReference>
<dbReference type="CDD" id="cd06170">
    <property type="entry name" value="LuxR_C_like"/>
    <property type="match status" value="1"/>
</dbReference>
<dbReference type="Proteomes" id="UP001321492">
    <property type="component" value="Unassembled WGS sequence"/>
</dbReference>
<dbReference type="InterPro" id="IPR036388">
    <property type="entry name" value="WH-like_DNA-bd_sf"/>
</dbReference>
<dbReference type="PANTHER" id="PTHR44688:SF16">
    <property type="entry name" value="DNA-BINDING TRANSCRIPTIONAL ACTIVATOR DEVR_DOSR"/>
    <property type="match status" value="1"/>
</dbReference>
<keyword evidence="9" id="KW-1185">Reference proteome</keyword>
<keyword evidence="3" id="KW-0804">Transcription</keyword>
<keyword evidence="2" id="KW-0238">DNA-binding</keyword>
<evidence type="ECO:0000256" key="2">
    <source>
        <dbReference type="ARBA" id="ARBA00023125"/>
    </source>
</evidence>
<dbReference type="EMBL" id="JASJEV010000008">
    <property type="protein sequence ID" value="MDJ1159260.1"/>
    <property type="molecule type" value="Genomic_DNA"/>
</dbReference>
<evidence type="ECO:0000259" key="6">
    <source>
        <dbReference type="PROSITE" id="PS50043"/>
    </source>
</evidence>
<keyword evidence="1" id="KW-0805">Transcription regulation</keyword>
<dbReference type="SMART" id="SM00421">
    <property type="entry name" value="HTH_LUXR"/>
    <property type="match status" value="1"/>
</dbReference>
<dbReference type="PROSITE" id="PS50110">
    <property type="entry name" value="RESPONSE_REGULATORY"/>
    <property type="match status" value="1"/>
</dbReference>
<dbReference type="InterPro" id="IPR000792">
    <property type="entry name" value="Tscrpt_reg_LuxR_C"/>
</dbReference>
<evidence type="ECO:0000256" key="1">
    <source>
        <dbReference type="ARBA" id="ARBA00023015"/>
    </source>
</evidence>
<organism evidence="8 9">
    <name type="scientific">Chelatococcus albus</name>
    <dbReference type="NCBI Taxonomy" id="3047466"/>
    <lineage>
        <taxon>Bacteria</taxon>
        <taxon>Pseudomonadati</taxon>
        <taxon>Pseudomonadota</taxon>
        <taxon>Alphaproteobacteria</taxon>
        <taxon>Hyphomicrobiales</taxon>
        <taxon>Chelatococcaceae</taxon>
        <taxon>Chelatococcus</taxon>
    </lineage>
</organism>
<evidence type="ECO:0000313" key="8">
    <source>
        <dbReference type="EMBL" id="MDJ1159260.1"/>
    </source>
</evidence>
<name>A0ABT7AIQ3_9HYPH</name>
<feature type="coiled-coil region" evidence="5">
    <location>
        <begin position="113"/>
        <end position="142"/>
    </location>
</feature>
<comment type="caution">
    <text evidence="8">The sequence shown here is derived from an EMBL/GenBank/DDBJ whole genome shotgun (WGS) entry which is preliminary data.</text>
</comment>
<sequence>MSPQPPVYLVDDDEAVRDALSLLLRTYGIEVESFAEPCAFLTGLDRRKPGCILLDLRMPAISGLQMQERLLARGCNWPVILVTGHGDVHACRRAFKAGAVDFLTKPVDEQALIEALHAAFRALQSSRERAEAQALLARLTEREREVLDMISRGWSTKEIAGALGISPRTVDTHRANLAEKLGTTSVAEFVRLALARDERGGTAP</sequence>
<evidence type="ECO:0000256" key="3">
    <source>
        <dbReference type="ARBA" id="ARBA00023163"/>
    </source>
</evidence>
<dbReference type="Gene3D" id="3.40.50.2300">
    <property type="match status" value="1"/>
</dbReference>
<keyword evidence="5" id="KW-0175">Coiled coil</keyword>
<evidence type="ECO:0000259" key="7">
    <source>
        <dbReference type="PROSITE" id="PS50110"/>
    </source>
</evidence>
<dbReference type="PANTHER" id="PTHR44688">
    <property type="entry name" value="DNA-BINDING TRANSCRIPTIONAL ACTIVATOR DEVR_DOSR"/>
    <property type="match status" value="1"/>
</dbReference>
<dbReference type="PROSITE" id="PS00622">
    <property type="entry name" value="HTH_LUXR_1"/>
    <property type="match status" value="1"/>
</dbReference>
<dbReference type="RefSeq" id="WP_283741261.1">
    <property type="nucleotide sequence ID" value="NZ_JASJEV010000008.1"/>
</dbReference>
<dbReference type="InterPro" id="IPR011006">
    <property type="entry name" value="CheY-like_superfamily"/>
</dbReference>
<accession>A0ABT7AIQ3</accession>
<feature type="modified residue" description="4-aspartylphosphate" evidence="4">
    <location>
        <position position="55"/>
    </location>
</feature>